<organism evidence="6 7">
    <name type="scientific">Kineococcus gynurae</name>
    <dbReference type="NCBI Taxonomy" id="452979"/>
    <lineage>
        <taxon>Bacteria</taxon>
        <taxon>Bacillati</taxon>
        <taxon>Actinomycetota</taxon>
        <taxon>Actinomycetes</taxon>
        <taxon>Kineosporiales</taxon>
        <taxon>Kineosporiaceae</taxon>
        <taxon>Kineococcus</taxon>
    </lineage>
</organism>
<feature type="region of interest" description="Disordered" evidence="3">
    <location>
        <begin position="147"/>
        <end position="168"/>
    </location>
</feature>
<keyword evidence="4" id="KW-1133">Transmembrane helix</keyword>
<dbReference type="Gene3D" id="1.10.10.1320">
    <property type="entry name" value="Anti-sigma factor, zinc-finger domain"/>
    <property type="match status" value="1"/>
</dbReference>
<dbReference type="InterPro" id="IPR027383">
    <property type="entry name" value="Znf_put"/>
</dbReference>
<gene>
    <name evidence="6" type="ORF">ACFFVI_01135</name>
</gene>
<dbReference type="InterPro" id="IPR041916">
    <property type="entry name" value="Anti_sigma_zinc_sf"/>
</dbReference>
<evidence type="ECO:0000256" key="1">
    <source>
        <dbReference type="ARBA" id="ARBA00023015"/>
    </source>
</evidence>
<keyword evidence="7" id="KW-1185">Reference proteome</keyword>
<dbReference type="Pfam" id="PF13490">
    <property type="entry name" value="zf-HC2"/>
    <property type="match status" value="1"/>
</dbReference>
<name>A0ABV5LNA7_9ACTN</name>
<evidence type="ECO:0000313" key="7">
    <source>
        <dbReference type="Proteomes" id="UP001589748"/>
    </source>
</evidence>
<keyword evidence="4" id="KW-0812">Transmembrane</keyword>
<evidence type="ECO:0000313" key="6">
    <source>
        <dbReference type="EMBL" id="MFB9375561.1"/>
    </source>
</evidence>
<feature type="transmembrane region" description="Helical" evidence="4">
    <location>
        <begin position="122"/>
        <end position="143"/>
    </location>
</feature>
<comment type="caution">
    <text evidence="6">The sequence shown here is derived from an EMBL/GenBank/DDBJ whole genome shotgun (WGS) entry which is preliminary data.</text>
</comment>
<protein>
    <submittedName>
        <fullName evidence="6">Anti-sigma factor family protein</fullName>
    </submittedName>
</protein>
<evidence type="ECO:0000256" key="4">
    <source>
        <dbReference type="SAM" id="Phobius"/>
    </source>
</evidence>
<dbReference type="RefSeq" id="WP_380136142.1">
    <property type="nucleotide sequence ID" value="NZ_JBHLUI010000006.1"/>
</dbReference>
<feature type="region of interest" description="Disordered" evidence="3">
    <location>
        <begin position="73"/>
        <end position="118"/>
    </location>
</feature>
<keyword evidence="4" id="KW-0472">Membrane</keyword>
<accession>A0ABV5LNA7</accession>
<keyword evidence="2" id="KW-0804">Transcription</keyword>
<dbReference type="Proteomes" id="UP001589748">
    <property type="component" value="Unassembled WGS sequence"/>
</dbReference>
<evidence type="ECO:0000256" key="2">
    <source>
        <dbReference type="ARBA" id="ARBA00023163"/>
    </source>
</evidence>
<sequence length="168" mass="17429">MRGPHLGSRVTPFIDGRLSTDAAARVDAHLSECRPCADDVAAERQVVDQVRALRGPEVSPDLLVRLLDIGGPVGPLPPRDRPMARPARPAVGTAPPRGPLAATRPPASRPARRRGRHGRRPLALALAGSFGLLGVGVAGLLWLGPHQAPPVAELRPSPAGASTASPTP</sequence>
<keyword evidence="1" id="KW-0805">Transcription regulation</keyword>
<reference evidence="6 7" key="1">
    <citation type="submission" date="2024-09" db="EMBL/GenBank/DDBJ databases">
        <authorList>
            <person name="Sun Q."/>
            <person name="Mori K."/>
        </authorList>
    </citation>
    <scope>NUCLEOTIDE SEQUENCE [LARGE SCALE GENOMIC DNA]</scope>
    <source>
        <strain evidence="6 7">TISTR 1856</strain>
    </source>
</reference>
<proteinExistence type="predicted"/>
<evidence type="ECO:0000256" key="3">
    <source>
        <dbReference type="SAM" id="MobiDB-lite"/>
    </source>
</evidence>
<evidence type="ECO:0000259" key="5">
    <source>
        <dbReference type="Pfam" id="PF13490"/>
    </source>
</evidence>
<dbReference type="EMBL" id="JBHMDM010000001">
    <property type="protein sequence ID" value="MFB9375561.1"/>
    <property type="molecule type" value="Genomic_DNA"/>
</dbReference>
<feature type="domain" description="Putative zinc-finger" evidence="5">
    <location>
        <begin position="10"/>
        <end position="37"/>
    </location>
</feature>